<evidence type="ECO:0000259" key="3">
    <source>
        <dbReference type="Pfam" id="PF13193"/>
    </source>
</evidence>
<comment type="similarity">
    <text evidence="1">Belongs to the ATP-dependent AMP-binding enzyme family.</text>
</comment>
<evidence type="ECO:0000313" key="4">
    <source>
        <dbReference type="EMBL" id="MFF5296110.1"/>
    </source>
</evidence>
<dbReference type="InterPro" id="IPR025110">
    <property type="entry name" value="AMP-bd_C"/>
</dbReference>
<keyword evidence="5" id="KW-1185">Reference proteome</keyword>
<dbReference type="InterPro" id="IPR042099">
    <property type="entry name" value="ANL_N_sf"/>
</dbReference>
<proteinExistence type="inferred from homology"/>
<dbReference type="SUPFAM" id="SSF56801">
    <property type="entry name" value="Acetyl-CoA synthetase-like"/>
    <property type="match status" value="1"/>
</dbReference>
<dbReference type="InterPro" id="IPR020845">
    <property type="entry name" value="AMP-binding_CS"/>
</dbReference>
<accession>A0ABW6WU72</accession>
<dbReference type="EMBL" id="JBIAZU010000008">
    <property type="protein sequence ID" value="MFF5296110.1"/>
    <property type="molecule type" value="Genomic_DNA"/>
</dbReference>
<protein>
    <submittedName>
        <fullName evidence="4">AMP-binding protein</fullName>
    </submittedName>
</protein>
<dbReference type="Pfam" id="PF00501">
    <property type="entry name" value="AMP-binding"/>
    <property type="match status" value="1"/>
</dbReference>
<dbReference type="Gene3D" id="3.40.50.12780">
    <property type="entry name" value="N-terminal domain of ligase-like"/>
    <property type="match status" value="1"/>
</dbReference>
<dbReference type="PANTHER" id="PTHR43201:SF8">
    <property type="entry name" value="ACYL-COA SYNTHETASE FAMILY MEMBER 3"/>
    <property type="match status" value="1"/>
</dbReference>
<organism evidence="4 5">
    <name type="scientific">Paractinoplanes globisporus</name>
    <dbReference type="NCBI Taxonomy" id="113565"/>
    <lineage>
        <taxon>Bacteria</taxon>
        <taxon>Bacillati</taxon>
        <taxon>Actinomycetota</taxon>
        <taxon>Actinomycetes</taxon>
        <taxon>Micromonosporales</taxon>
        <taxon>Micromonosporaceae</taxon>
        <taxon>Paractinoplanes</taxon>
    </lineage>
</organism>
<dbReference type="NCBIfam" id="NF005858">
    <property type="entry name" value="PRK07787.1"/>
    <property type="match status" value="1"/>
</dbReference>
<feature type="domain" description="AMP-binding enzyme C-terminal" evidence="3">
    <location>
        <begin position="382"/>
        <end position="454"/>
    </location>
</feature>
<name>A0ABW6WU72_9ACTN</name>
<dbReference type="RefSeq" id="WP_020516315.1">
    <property type="nucleotide sequence ID" value="NZ_JBIAZU010000008.1"/>
</dbReference>
<evidence type="ECO:0000256" key="1">
    <source>
        <dbReference type="ARBA" id="ARBA00006432"/>
    </source>
</evidence>
<dbReference type="PANTHER" id="PTHR43201">
    <property type="entry name" value="ACYL-COA SYNTHETASE"/>
    <property type="match status" value="1"/>
</dbReference>
<dbReference type="PROSITE" id="PS00455">
    <property type="entry name" value="AMP_BINDING"/>
    <property type="match status" value="1"/>
</dbReference>
<evidence type="ECO:0000313" key="5">
    <source>
        <dbReference type="Proteomes" id="UP001602245"/>
    </source>
</evidence>
<comment type="caution">
    <text evidence="4">The sequence shown here is derived from an EMBL/GenBank/DDBJ whole genome shotgun (WGS) entry which is preliminary data.</text>
</comment>
<dbReference type="Proteomes" id="UP001602245">
    <property type="component" value="Unassembled WGS sequence"/>
</dbReference>
<reference evidence="4 5" key="1">
    <citation type="submission" date="2024-10" db="EMBL/GenBank/DDBJ databases">
        <title>The Natural Products Discovery Center: Release of the First 8490 Sequenced Strains for Exploring Actinobacteria Biosynthetic Diversity.</title>
        <authorList>
            <person name="Kalkreuter E."/>
            <person name="Kautsar S.A."/>
            <person name="Yang D."/>
            <person name="Bader C.D."/>
            <person name="Teijaro C.N."/>
            <person name="Fluegel L."/>
            <person name="Davis C.M."/>
            <person name="Simpson J.R."/>
            <person name="Lauterbach L."/>
            <person name="Steele A.D."/>
            <person name="Gui C."/>
            <person name="Meng S."/>
            <person name="Li G."/>
            <person name="Viehrig K."/>
            <person name="Ye F."/>
            <person name="Su P."/>
            <person name="Kiefer A.F."/>
            <person name="Nichols A."/>
            <person name="Cepeda A.J."/>
            <person name="Yan W."/>
            <person name="Fan B."/>
            <person name="Jiang Y."/>
            <person name="Adhikari A."/>
            <person name="Zheng C.-J."/>
            <person name="Schuster L."/>
            <person name="Cowan T.M."/>
            <person name="Smanski M.J."/>
            <person name="Chevrette M.G."/>
            <person name="De Carvalho L.P.S."/>
            <person name="Shen B."/>
        </authorList>
    </citation>
    <scope>NUCLEOTIDE SEQUENCE [LARGE SCALE GENOMIC DNA]</scope>
    <source>
        <strain evidence="4 5">NPDC000087</strain>
    </source>
</reference>
<gene>
    <name evidence="4" type="ORF">ACFY35_42310</name>
</gene>
<dbReference type="InterPro" id="IPR045851">
    <property type="entry name" value="AMP-bd_C_sf"/>
</dbReference>
<feature type="domain" description="AMP-dependent synthetase/ligase" evidence="2">
    <location>
        <begin position="47"/>
        <end position="333"/>
    </location>
</feature>
<dbReference type="Gene3D" id="3.30.300.30">
    <property type="match status" value="1"/>
</dbReference>
<sequence length="463" mass="48040">MPLLAALLATDDLEAALTAPEGSFSRHDLLGWAASIAGDLTGVPIAAVHAAPGAPTVAAVAGALLAGVPIVPVPPDAGRLEREHVLKDSGAALLLTDDPAAAGETGLPTLPITRTDRSTTIPGEPPGHAPALVLYTSGTTGAPKGVVISRAAIAADLDALAGAWEWTPADTLVHGLPLYHVHGLVLGALGPLRLGGRLIHTGKPHPDAYAQSAGTMYFGVPTVWSRIAAQPEAARRLAPARLLVSGSAPLPAPVFYDLRELTGQAPVERYGMTETLITISARSDGERRPGQVGLPLTGITTRIVDESGAPLPYDGVTIGNLQVQGPTLFDGYLRGGAVQSWGEGWYATGDVATIGPDGWHRIVGRASTDLIKTGGYRVGAGEVEDALLLHPAVHEAAVLGLPDPDLGERITAFVVADPIEEMELIAFVAERLAAHKRPRAVRLVEALPRNAMGKVQKSRLRDA</sequence>
<evidence type="ECO:0000259" key="2">
    <source>
        <dbReference type="Pfam" id="PF00501"/>
    </source>
</evidence>
<dbReference type="Pfam" id="PF13193">
    <property type="entry name" value="AMP-binding_C"/>
    <property type="match status" value="1"/>
</dbReference>
<dbReference type="InterPro" id="IPR000873">
    <property type="entry name" value="AMP-dep_synth/lig_dom"/>
</dbReference>